<feature type="signal peptide" evidence="2">
    <location>
        <begin position="1"/>
        <end position="24"/>
    </location>
</feature>
<sequence>MPLPSRTVLRRVLVALLAFTAVCALLVGAEPGTDGAVAGADARSAGVLPGPGPAEGEGVPDGSADPELRLLPGGGRRVQPPPAPGRARLRNGPPTRRARTSPARPPCAFPARGSAPHAARWAVLRC</sequence>
<keyword evidence="2" id="KW-0732">Signal</keyword>
<name>A0ABV5P7X8_STRCM</name>
<evidence type="ECO:0008006" key="5">
    <source>
        <dbReference type="Google" id="ProtNLM"/>
    </source>
</evidence>
<accession>A0ABV5P7X8</accession>
<evidence type="ECO:0000256" key="1">
    <source>
        <dbReference type="SAM" id="MobiDB-lite"/>
    </source>
</evidence>
<evidence type="ECO:0000313" key="4">
    <source>
        <dbReference type="Proteomes" id="UP001589718"/>
    </source>
</evidence>
<evidence type="ECO:0000256" key="2">
    <source>
        <dbReference type="SAM" id="SignalP"/>
    </source>
</evidence>
<organism evidence="3 4">
    <name type="scientific">Streptomyces cremeus</name>
    <dbReference type="NCBI Taxonomy" id="66881"/>
    <lineage>
        <taxon>Bacteria</taxon>
        <taxon>Bacillati</taxon>
        <taxon>Actinomycetota</taxon>
        <taxon>Actinomycetes</taxon>
        <taxon>Kitasatosporales</taxon>
        <taxon>Streptomycetaceae</taxon>
        <taxon>Streptomyces</taxon>
    </lineage>
</organism>
<keyword evidence="4" id="KW-1185">Reference proteome</keyword>
<feature type="region of interest" description="Disordered" evidence="1">
    <location>
        <begin position="34"/>
        <end position="114"/>
    </location>
</feature>
<dbReference type="Proteomes" id="UP001589718">
    <property type="component" value="Unassembled WGS sequence"/>
</dbReference>
<protein>
    <recommendedName>
        <fullName evidence="5">Secreted protein</fullName>
    </recommendedName>
</protein>
<proteinExistence type="predicted"/>
<gene>
    <name evidence="3" type="ORF">ACFFTU_04475</name>
</gene>
<dbReference type="EMBL" id="JBHMCR010000003">
    <property type="protein sequence ID" value="MFB9519208.1"/>
    <property type="molecule type" value="Genomic_DNA"/>
</dbReference>
<feature type="chain" id="PRO_5046004861" description="Secreted protein" evidence="2">
    <location>
        <begin position="25"/>
        <end position="126"/>
    </location>
</feature>
<evidence type="ECO:0000313" key="3">
    <source>
        <dbReference type="EMBL" id="MFB9519208.1"/>
    </source>
</evidence>
<comment type="caution">
    <text evidence="3">The sequence shown here is derived from an EMBL/GenBank/DDBJ whole genome shotgun (WGS) entry which is preliminary data.</text>
</comment>
<dbReference type="RefSeq" id="WP_345225629.1">
    <property type="nucleotide sequence ID" value="NZ_BAAAXE010000013.1"/>
</dbReference>
<reference evidence="3 4" key="1">
    <citation type="submission" date="2024-09" db="EMBL/GenBank/DDBJ databases">
        <authorList>
            <person name="Sun Q."/>
            <person name="Mori K."/>
        </authorList>
    </citation>
    <scope>NUCLEOTIDE SEQUENCE [LARGE SCALE GENOMIC DNA]</scope>
    <source>
        <strain evidence="3 4">JCM 4362</strain>
    </source>
</reference>